<name>A0A812VXP6_9DINO</name>
<feature type="region of interest" description="Disordered" evidence="1">
    <location>
        <begin position="15"/>
        <end position="34"/>
    </location>
</feature>
<dbReference type="EMBL" id="CAJNJA010031808">
    <property type="protein sequence ID" value="CAE7660910.1"/>
    <property type="molecule type" value="Genomic_DNA"/>
</dbReference>
<evidence type="ECO:0000256" key="1">
    <source>
        <dbReference type="SAM" id="MobiDB-lite"/>
    </source>
</evidence>
<sequence>GARGKLLGFRSLLRMQSRSSSTSTSEASEASRQRIILEALGLSDGENEALEPSHPEPDPVPQPEVRDASIASSVSVAEEITSQRSLRHLNAILTEMAVDTDAKQHADPGSARTPDDPGPRAKESFSQVQDLVAASEDVQDSQPEVEQLEDRVGIFSADEISTEGGYSLAACDATMEDPCLWLADKSLDPLLALLASEVKPQEIGKPQIPRAVLDRAVWELSREHEELLRIADQQASLSRLCAEGEVAKWRRRVKALHRQMAPSKKLEAQEAVSRAAGIAGGDTLQACLNEVAQKNHQMHDIISQRCAKAREATQQDARRAADENANEPVTSRLLMESHRPESEVFSLGPSVQELQGSGDTVGVADIRQRLSVLRSRAHAWGNA</sequence>
<reference evidence="2" key="1">
    <citation type="submission" date="2021-02" db="EMBL/GenBank/DDBJ databases">
        <authorList>
            <person name="Dougan E. K."/>
            <person name="Rhodes N."/>
            <person name="Thang M."/>
            <person name="Chan C."/>
        </authorList>
    </citation>
    <scope>NUCLEOTIDE SEQUENCE</scope>
</reference>
<dbReference type="OrthoDB" id="432416at2759"/>
<feature type="region of interest" description="Disordered" evidence="1">
    <location>
        <begin position="39"/>
        <end position="73"/>
    </location>
</feature>
<dbReference type="AlphaFoldDB" id="A0A812VXP6"/>
<keyword evidence="3" id="KW-1185">Reference proteome</keyword>
<evidence type="ECO:0000313" key="3">
    <source>
        <dbReference type="Proteomes" id="UP000601435"/>
    </source>
</evidence>
<comment type="caution">
    <text evidence="2">The sequence shown here is derived from an EMBL/GenBank/DDBJ whole genome shotgun (WGS) entry which is preliminary data.</text>
</comment>
<feature type="region of interest" description="Disordered" evidence="1">
    <location>
        <begin position="100"/>
        <end position="124"/>
    </location>
</feature>
<proteinExistence type="predicted"/>
<accession>A0A812VXP6</accession>
<gene>
    <name evidence="2" type="primary">Ucp1</name>
    <name evidence="2" type="ORF">SNEC2469_LOCUS18776</name>
</gene>
<evidence type="ECO:0000313" key="2">
    <source>
        <dbReference type="EMBL" id="CAE7660910.1"/>
    </source>
</evidence>
<dbReference type="Proteomes" id="UP000601435">
    <property type="component" value="Unassembled WGS sequence"/>
</dbReference>
<protein>
    <submittedName>
        <fullName evidence="2">Ucp1 protein</fullName>
    </submittedName>
</protein>
<feature type="non-terminal residue" evidence="2">
    <location>
        <position position="383"/>
    </location>
</feature>
<feature type="compositionally biased region" description="Basic and acidic residues" evidence="1">
    <location>
        <begin position="113"/>
        <end position="123"/>
    </location>
</feature>
<organism evidence="2 3">
    <name type="scientific">Symbiodinium necroappetens</name>
    <dbReference type="NCBI Taxonomy" id="1628268"/>
    <lineage>
        <taxon>Eukaryota</taxon>
        <taxon>Sar</taxon>
        <taxon>Alveolata</taxon>
        <taxon>Dinophyceae</taxon>
        <taxon>Suessiales</taxon>
        <taxon>Symbiodiniaceae</taxon>
        <taxon>Symbiodinium</taxon>
    </lineage>
</organism>